<accession>A0A6J7WG50</accession>
<organism evidence="4">
    <name type="scientific">uncultured Caudovirales phage</name>
    <dbReference type="NCBI Taxonomy" id="2100421"/>
    <lineage>
        <taxon>Viruses</taxon>
        <taxon>Duplodnaviria</taxon>
        <taxon>Heunggongvirae</taxon>
        <taxon>Uroviricota</taxon>
        <taxon>Caudoviricetes</taxon>
        <taxon>Peduoviridae</taxon>
        <taxon>Maltschvirus</taxon>
        <taxon>Maltschvirus maltsch</taxon>
    </lineage>
</organism>
<reference evidence="4" key="1">
    <citation type="submission" date="2020-05" db="EMBL/GenBank/DDBJ databases">
        <authorList>
            <person name="Chiriac C."/>
            <person name="Salcher M."/>
            <person name="Ghai R."/>
            <person name="Kavagutti S V."/>
        </authorList>
    </citation>
    <scope>NUCLEOTIDE SEQUENCE</scope>
</reference>
<dbReference type="EMBL" id="LR798228">
    <property type="protein sequence ID" value="CAB5207229.1"/>
    <property type="molecule type" value="Genomic_DNA"/>
</dbReference>
<evidence type="ECO:0000313" key="1">
    <source>
        <dbReference type="EMBL" id="CAB4126971.1"/>
    </source>
</evidence>
<evidence type="ECO:0000313" key="4">
    <source>
        <dbReference type="EMBL" id="CAB5207229.1"/>
    </source>
</evidence>
<dbReference type="EMBL" id="LR797327">
    <property type="protein sequence ID" value="CAB4202339.1"/>
    <property type="molecule type" value="Genomic_DNA"/>
</dbReference>
<evidence type="ECO:0000313" key="2">
    <source>
        <dbReference type="EMBL" id="CAB4132598.1"/>
    </source>
</evidence>
<proteinExistence type="predicted"/>
<name>A0A6J7WG50_9CAUD</name>
<evidence type="ECO:0000313" key="3">
    <source>
        <dbReference type="EMBL" id="CAB4202339.1"/>
    </source>
</evidence>
<sequence>MMATPNNPQSIFPDLPREVPVINKDGDFSPLWSLGLSSLFQALQTNFKNEGIVFPNLSATNIASIQALYTPFIGSPLPNNLPDISGQTVFDTTNRVSKQFVITYDGATPPNIVTATWRQFVYL</sequence>
<dbReference type="EMBL" id="LR796260">
    <property type="protein sequence ID" value="CAB4132598.1"/>
    <property type="molecule type" value="Genomic_DNA"/>
</dbReference>
<protein>
    <submittedName>
        <fullName evidence="4">Uncharacterized protein</fullName>
    </submittedName>
</protein>
<gene>
    <name evidence="3" type="ORF">UFOVP1363_4</name>
    <name evidence="4" type="ORF">UFOVP179_38</name>
    <name evidence="2" type="ORF">UFOVP260_41</name>
    <name evidence="1" type="ORF">UFOVP85_21</name>
</gene>
<dbReference type="EMBL" id="LR796198">
    <property type="protein sequence ID" value="CAB4126971.1"/>
    <property type="molecule type" value="Genomic_DNA"/>
</dbReference>